<proteinExistence type="predicted"/>
<name>A0A6A0BAR2_9LACT</name>
<dbReference type="EMBL" id="BLLI01000004">
    <property type="protein sequence ID" value="GFH41735.1"/>
    <property type="molecule type" value="Genomic_DNA"/>
</dbReference>
<keyword evidence="2" id="KW-0813">Transport</keyword>
<evidence type="ECO:0000313" key="9">
    <source>
        <dbReference type="Proteomes" id="UP000480303"/>
    </source>
</evidence>
<feature type="transmembrane region" description="Helical" evidence="7">
    <location>
        <begin position="455"/>
        <end position="475"/>
    </location>
</feature>
<evidence type="ECO:0000256" key="5">
    <source>
        <dbReference type="ARBA" id="ARBA00022989"/>
    </source>
</evidence>
<dbReference type="AlphaFoldDB" id="A0A6A0BAR2"/>
<comment type="caution">
    <text evidence="8">The sequence shown here is derived from an EMBL/GenBank/DDBJ whole genome shotgun (WGS) entry which is preliminary data.</text>
</comment>
<evidence type="ECO:0000256" key="7">
    <source>
        <dbReference type="SAM" id="Phobius"/>
    </source>
</evidence>
<dbReference type="PANTHER" id="PTHR42770">
    <property type="entry name" value="AMINO ACID TRANSPORTER-RELATED"/>
    <property type="match status" value="1"/>
</dbReference>
<sequence>MKKEIFTFKRLVLVIATTVFSFSSSTTAFFTMGLKSLIWLAVAAVFYFLPFAIINSEFTSAYPKSQSSLYDWLADNLSAKIAFITTFIWYASYFVWMTSLFLKLWIPFGLLIFGKDISQMTTIFGVSAKMVLTILTIFGIVMLTTIINRGFLKIAKLMYVSSILMIGLLILTVGTNLILSLSHPDMILPNLKKAATSKTFFETTNLTGFISQLPFLIFAITAFGGLDTVSSLVEKVGNQHNKFSKALLAGGGIVLIFYFLAIVSWSMGTTVTTNTQTHLGNLMYALMSQLARNIAPNSPLISELYVRYTALVMFTAYLALLATIGYAPLKVLLHAGNRQIFPDKLLKTNENGIHFKAVRAQAMIIGAFVLLVSVGTPLVTTLYNQLTLMTNLARSLPYLLVATAYPFFKEKFTSDYLKLVKHSAVARVLASSVVMTVLLAIGFEIYTTIVSNGVIATLFLIIGPLIFAILANYLYERKANEINPLRRSRQSNS</sequence>
<evidence type="ECO:0000256" key="2">
    <source>
        <dbReference type="ARBA" id="ARBA00022448"/>
    </source>
</evidence>
<feature type="transmembrane region" description="Helical" evidence="7">
    <location>
        <begin position="77"/>
        <end position="102"/>
    </location>
</feature>
<dbReference type="GO" id="GO:0022857">
    <property type="term" value="F:transmembrane transporter activity"/>
    <property type="evidence" value="ECO:0007669"/>
    <property type="project" value="InterPro"/>
</dbReference>
<keyword evidence="9" id="KW-1185">Reference proteome</keyword>
<feature type="transmembrane region" description="Helical" evidence="7">
    <location>
        <begin position="389"/>
        <end position="408"/>
    </location>
</feature>
<gene>
    <name evidence="8" type="ORF">Hs30E_02860</name>
</gene>
<feature type="transmembrane region" description="Helical" evidence="7">
    <location>
        <begin position="428"/>
        <end position="449"/>
    </location>
</feature>
<feature type="transmembrane region" description="Helical" evidence="7">
    <location>
        <begin position="157"/>
        <end position="179"/>
    </location>
</feature>
<dbReference type="Pfam" id="PF13520">
    <property type="entry name" value="AA_permease_2"/>
    <property type="match status" value="1"/>
</dbReference>
<dbReference type="PIRSF" id="PIRSF006060">
    <property type="entry name" value="AA_transporter"/>
    <property type="match status" value="1"/>
</dbReference>
<reference evidence="8 9" key="1">
    <citation type="submission" date="2020-02" db="EMBL/GenBank/DDBJ databases">
        <title>Draft genome sequence of Lactococcus sp. Hs30E4-3.</title>
        <authorList>
            <person name="Noda S."/>
            <person name="Yuki M."/>
            <person name="Ohkuma M."/>
        </authorList>
    </citation>
    <scope>NUCLEOTIDE SEQUENCE [LARGE SCALE GENOMIC DNA]</scope>
    <source>
        <strain evidence="8 9">Hs30E4-3</strain>
    </source>
</reference>
<keyword evidence="5 7" id="KW-1133">Transmembrane helix</keyword>
<evidence type="ECO:0000256" key="1">
    <source>
        <dbReference type="ARBA" id="ARBA00004651"/>
    </source>
</evidence>
<dbReference type="GO" id="GO:0005886">
    <property type="term" value="C:plasma membrane"/>
    <property type="evidence" value="ECO:0007669"/>
    <property type="project" value="UniProtKB-SubCell"/>
</dbReference>
<evidence type="ECO:0000256" key="3">
    <source>
        <dbReference type="ARBA" id="ARBA00022475"/>
    </source>
</evidence>
<feature type="transmembrane region" description="Helical" evidence="7">
    <location>
        <begin position="246"/>
        <end position="267"/>
    </location>
</feature>
<dbReference type="InterPro" id="IPR002293">
    <property type="entry name" value="AA/rel_permease1"/>
</dbReference>
<keyword evidence="4 7" id="KW-0812">Transmembrane</keyword>
<evidence type="ECO:0000256" key="6">
    <source>
        <dbReference type="ARBA" id="ARBA00023136"/>
    </source>
</evidence>
<protein>
    <submittedName>
        <fullName evidence="8">Glutamate/gamma-aminobutyrate family transporter YjeM</fullName>
    </submittedName>
</protein>
<feature type="transmembrane region" description="Helical" evidence="7">
    <location>
        <begin position="37"/>
        <end position="56"/>
    </location>
</feature>
<dbReference type="InterPro" id="IPR050367">
    <property type="entry name" value="APC_superfamily"/>
</dbReference>
<evidence type="ECO:0000313" key="8">
    <source>
        <dbReference type="EMBL" id="GFH41735.1"/>
    </source>
</evidence>
<evidence type="ECO:0000256" key="4">
    <source>
        <dbReference type="ARBA" id="ARBA00022692"/>
    </source>
</evidence>
<dbReference type="RefSeq" id="WP_172207445.1">
    <property type="nucleotide sequence ID" value="NZ_BLLI01000004.1"/>
</dbReference>
<dbReference type="Proteomes" id="UP000480303">
    <property type="component" value="Unassembled WGS sequence"/>
</dbReference>
<keyword evidence="6 7" id="KW-0472">Membrane</keyword>
<organism evidence="8 9">
    <name type="scientific">Pseudolactococcus hodotermopsidis</name>
    <dbReference type="NCBI Taxonomy" id="2709157"/>
    <lineage>
        <taxon>Bacteria</taxon>
        <taxon>Bacillati</taxon>
        <taxon>Bacillota</taxon>
        <taxon>Bacilli</taxon>
        <taxon>Lactobacillales</taxon>
        <taxon>Streptococcaceae</taxon>
        <taxon>Pseudolactococcus</taxon>
    </lineage>
</organism>
<dbReference type="Gene3D" id="1.20.1740.10">
    <property type="entry name" value="Amino acid/polyamine transporter I"/>
    <property type="match status" value="1"/>
</dbReference>
<feature type="transmembrane region" description="Helical" evidence="7">
    <location>
        <begin position="305"/>
        <end position="329"/>
    </location>
</feature>
<keyword evidence="3" id="KW-1003">Cell membrane</keyword>
<comment type="subcellular location">
    <subcellularLocation>
        <location evidence="1">Cell membrane</location>
        <topology evidence="1">Multi-pass membrane protein</topology>
    </subcellularLocation>
</comment>
<feature type="transmembrane region" description="Helical" evidence="7">
    <location>
        <begin position="122"/>
        <end position="145"/>
    </location>
</feature>
<feature type="transmembrane region" description="Helical" evidence="7">
    <location>
        <begin position="206"/>
        <end position="226"/>
    </location>
</feature>
<feature type="transmembrane region" description="Helical" evidence="7">
    <location>
        <begin position="362"/>
        <end position="383"/>
    </location>
</feature>
<accession>A0A6A0BAR2</accession>
<dbReference type="PANTHER" id="PTHR42770:SF15">
    <property type="entry name" value="GLUTAMATE_GAMMA-AMINOBUTYRATE ANTIPORTER-RELATED"/>
    <property type="match status" value="1"/>
</dbReference>